<evidence type="ECO:0000256" key="1">
    <source>
        <dbReference type="SAM" id="MobiDB-lite"/>
    </source>
</evidence>
<protein>
    <recommendedName>
        <fullName evidence="6">Leucine rich repeat variant</fullName>
    </recommendedName>
</protein>
<dbReference type="AlphaFoldDB" id="A0A0D5CLX3"/>
<evidence type="ECO:0000313" key="3">
    <source>
        <dbReference type="EMBL" id="RIJ12752.1"/>
    </source>
</evidence>
<accession>A0A0D5CLX3</accession>
<dbReference type="InterPro" id="IPR011989">
    <property type="entry name" value="ARM-like"/>
</dbReference>
<evidence type="ECO:0000313" key="5">
    <source>
        <dbReference type="Proteomes" id="UP000266634"/>
    </source>
</evidence>
<evidence type="ECO:0000313" key="2">
    <source>
        <dbReference type="EMBL" id="AJW80643.1"/>
    </source>
</evidence>
<dbReference type="EMBL" id="QWEA01000843">
    <property type="protein sequence ID" value="RIJ12752.1"/>
    <property type="molecule type" value="Genomic_DNA"/>
</dbReference>
<organism evidence="2 4">
    <name type="scientific">Clavibacter michiganensis subsp. insidiosus</name>
    <dbReference type="NCBI Taxonomy" id="33014"/>
    <lineage>
        <taxon>Bacteria</taxon>
        <taxon>Bacillati</taxon>
        <taxon>Actinomycetota</taxon>
        <taxon>Actinomycetes</taxon>
        <taxon>Micrococcales</taxon>
        <taxon>Microbacteriaceae</taxon>
        <taxon>Clavibacter</taxon>
    </lineage>
</organism>
<dbReference type="Proteomes" id="UP000266634">
    <property type="component" value="Unassembled WGS sequence"/>
</dbReference>
<proteinExistence type="predicted"/>
<dbReference type="EMBL" id="CP011044">
    <property type="protein sequence ID" value="AJW80643.1"/>
    <property type="molecule type" value="Genomic_DNA"/>
</dbReference>
<dbReference type="KEGG" id="cmh:VO01_15435"/>
<feature type="region of interest" description="Disordered" evidence="1">
    <location>
        <begin position="167"/>
        <end position="187"/>
    </location>
</feature>
<dbReference type="Proteomes" id="UP000032604">
    <property type="component" value="Plasmid pCI1"/>
</dbReference>
<dbReference type="PATRIC" id="fig|33014.5.peg.3179"/>
<reference evidence="2 4" key="1">
    <citation type="journal article" date="2015" name="Genome Announc.">
        <title>Complete Genome Sequence of Clavibacter michiganensis subsp. insidiosus R1-1 Using PacBio Single-Molecule Real-Time Technology.</title>
        <authorList>
            <person name="Lu Y."/>
            <person name="Samac D.A."/>
            <person name="Glazebrook J."/>
            <person name="Ishimaru C.A."/>
        </authorList>
    </citation>
    <scope>NUCLEOTIDE SEQUENCE [LARGE SCALE GENOMIC DNA]</scope>
    <source>
        <strain evidence="2 4">R1-1</strain>
        <plasmid evidence="2 4">pCI1</plasmid>
    </source>
</reference>
<sequence length="187" mass="20850">MMNVAGERDPQTLRQYLRDPRESVRAAAILNPRTPHDAVRALLSGKPGRAVRAALVLHPVLTDAERASLLRSEDRETRSVRIAILAAMARFSRSSAELAELAKHPAAPVLRRVASNRHTSRETRADLCHWSSPARIRARLPRLFPSTGRPADPVRLGILGQVVEHDRAENRARAHPRRPIAHLDRAL</sequence>
<name>A0A0D5CLX3_9MICO</name>
<keyword evidence="2" id="KW-0614">Plasmid</keyword>
<evidence type="ECO:0000313" key="4">
    <source>
        <dbReference type="Proteomes" id="UP000032604"/>
    </source>
</evidence>
<gene>
    <name evidence="3" type="ORF">DZF93_15065</name>
    <name evidence="2" type="ORF">VO01_15435</name>
</gene>
<geneLocation type="plasmid" evidence="2 4">
    <name>pCI1</name>
</geneLocation>
<dbReference type="HOGENOM" id="CLU_1445285_0_0_11"/>
<evidence type="ECO:0008006" key="6">
    <source>
        <dbReference type="Google" id="ProtNLM"/>
    </source>
</evidence>
<dbReference type="Gene3D" id="1.25.10.10">
    <property type="entry name" value="Leucine-rich Repeat Variant"/>
    <property type="match status" value="1"/>
</dbReference>
<dbReference type="OrthoDB" id="9898715at2"/>
<reference evidence="3 5" key="2">
    <citation type="submission" date="2018-08" db="EMBL/GenBank/DDBJ databases">
        <title>Genome Sequence of Clavibacter michiganensis Subspecies type strains, and the Atypical Peach-Colored Strains Isolated from Tomato.</title>
        <authorList>
            <person name="Osdaghi E."/>
            <person name="Portier P."/>
            <person name="Briand M."/>
            <person name="Jacques M.-A."/>
        </authorList>
    </citation>
    <scope>NUCLEOTIDE SEQUENCE [LARGE SCALE GENOMIC DNA]</scope>
    <source>
        <strain evidence="3 5">CFBP 6488</strain>
    </source>
</reference>